<proteinExistence type="predicted"/>
<protein>
    <submittedName>
        <fullName evidence="3">Uncharacterized protein</fullName>
    </submittedName>
</protein>
<evidence type="ECO:0000256" key="1">
    <source>
        <dbReference type="SAM" id="MobiDB-lite"/>
    </source>
</evidence>
<name>A0A7S3BY30_9EUKA</name>
<feature type="region of interest" description="Disordered" evidence="1">
    <location>
        <begin position="63"/>
        <end position="167"/>
    </location>
</feature>
<keyword evidence="2" id="KW-1133">Transmembrane helix</keyword>
<feature type="transmembrane region" description="Helical" evidence="2">
    <location>
        <begin position="7"/>
        <end position="30"/>
    </location>
</feature>
<accession>A0A7S3BY30</accession>
<evidence type="ECO:0000256" key="2">
    <source>
        <dbReference type="SAM" id="Phobius"/>
    </source>
</evidence>
<gene>
    <name evidence="3" type="ORF">HERI1096_LOCUS36460</name>
</gene>
<dbReference type="AlphaFoldDB" id="A0A7S3BY30"/>
<dbReference type="EMBL" id="HBHX01065865">
    <property type="protein sequence ID" value="CAE0146675.1"/>
    <property type="molecule type" value="Transcribed_RNA"/>
</dbReference>
<keyword evidence="2" id="KW-0812">Transmembrane</keyword>
<sequence length="167" mass="17445">MAAELRYWLAYCAFRFGLDACAPLIAWLPWALQIELMLVLGYQHASSRMLSVCFRLLLGSSSTRDQARPSISDPSTDPVPASPPSARPPRTNALYSAKLTQRPPRTGDGPESPLPLRRAADGPASPMRPSPAKAAAAGVQAMPGCEESAAAGSGAAGSGAAGRLKED</sequence>
<keyword evidence="2" id="KW-0472">Membrane</keyword>
<evidence type="ECO:0000313" key="3">
    <source>
        <dbReference type="EMBL" id="CAE0146675.1"/>
    </source>
</evidence>
<reference evidence="3" key="1">
    <citation type="submission" date="2021-01" db="EMBL/GenBank/DDBJ databases">
        <authorList>
            <person name="Corre E."/>
            <person name="Pelletier E."/>
            <person name="Niang G."/>
            <person name="Scheremetjew M."/>
            <person name="Finn R."/>
            <person name="Kale V."/>
            <person name="Holt S."/>
            <person name="Cochrane G."/>
            <person name="Meng A."/>
            <person name="Brown T."/>
            <person name="Cohen L."/>
        </authorList>
    </citation>
    <scope>NUCLEOTIDE SEQUENCE</scope>
    <source>
        <strain evidence="3">CCMP281</strain>
    </source>
</reference>
<organism evidence="3">
    <name type="scientific">Haptolina ericina</name>
    <dbReference type="NCBI Taxonomy" id="156174"/>
    <lineage>
        <taxon>Eukaryota</taxon>
        <taxon>Haptista</taxon>
        <taxon>Haptophyta</taxon>
        <taxon>Prymnesiophyceae</taxon>
        <taxon>Prymnesiales</taxon>
        <taxon>Prymnesiaceae</taxon>
        <taxon>Haptolina</taxon>
    </lineage>
</organism>